<evidence type="ECO:0000313" key="1">
    <source>
        <dbReference type="EMBL" id="PMJ65702.1"/>
    </source>
</evidence>
<dbReference type="InterPro" id="IPR016032">
    <property type="entry name" value="Sig_transdc_resp-reg_C-effctor"/>
</dbReference>
<sequence length="237" mass="28056">MIFWGLFILKNDKALFELIVNATNGVERAFNKLVTLYSKRVHAEISKFMKKNDFHKILYVDYELAVDDVAATVWLEMFKTIKKGKLSFETINSFNNYLEIVCRHRTYRFMSKRIRNRTKKGSQINNRHEHSDDINHDRLIRDNRINDVNTKNVRFESIEEIGTLELAFKQSPEQEVAEEQLSRIILDNLTEKERQVLELILEKDLQVDVARDLAVDVRTVFNRVKMIEAKSRKHRGK</sequence>
<proteinExistence type="predicted"/>
<dbReference type="Gene3D" id="1.10.1740.10">
    <property type="match status" value="1"/>
</dbReference>
<comment type="caution">
    <text evidence="1">The sequence shown here is derived from an EMBL/GenBank/DDBJ whole genome shotgun (WGS) entry which is preliminary data.</text>
</comment>
<dbReference type="AlphaFoldDB" id="A0A2N7FB72"/>
<dbReference type="GO" id="GO:0003677">
    <property type="term" value="F:DNA binding"/>
    <property type="evidence" value="ECO:0007669"/>
    <property type="project" value="InterPro"/>
</dbReference>
<evidence type="ECO:0000313" key="2">
    <source>
        <dbReference type="Proteomes" id="UP000235330"/>
    </source>
</evidence>
<dbReference type="EMBL" id="MCWU01000025">
    <property type="protein sequence ID" value="PMJ65702.1"/>
    <property type="molecule type" value="Genomic_DNA"/>
</dbReference>
<dbReference type="Proteomes" id="UP000235330">
    <property type="component" value="Unassembled WGS sequence"/>
</dbReference>
<name>A0A2N7FB72_VIBSP</name>
<dbReference type="SUPFAM" id="SSF46894">
    <property type="entry name" value="C-terminal effector domain of the bipartite response regulators"/>
    <property type="match status" value="1"/>
</dbReference>
<organism evidence="1 2">
    <name type="scientific">Vibrio splendidus</name>
    <dbReference type="NCBI Taxonomy" id="29497"/>
    <lineage>
        <taxon>Bacteria</taxon>
        <taxon>Pseudomonadati</taxon>
        <taxon>Pseudomonadota</taxon>
        <taxon>Gammaproteobacteria</taxon>
        <taxon>Vibrionales</taxon>
        <taxon>Vibrionaceae</taxon>
        <taxon>Vibrio</taxon>
    </lineage>
</organism>
<protein>
    <submittedName>
        <fullName evidence="1">Uncharacterized protein</fullName>
    </submittedName>
</protein>
<dbReference type="GO" id="GO:0006355">
    <property type="term" value="P:regulation of DNA-templated transcription"/>
    <property type="evidence" value="ECO:0007669"/>
    <property type="project" value="InterPro"/>
</dbReference>
<reference evidence="2" key="1">
    <citation type="submission" date="2016-07" db="EMBL/GenBank/DDBJ databases">
        <title>Nontailed viruses are major unrecognized killers of bacteria in the ocean.</title>
        <authorList>
            <person name="Kauffman K."/>
            <person name="Hussain F."/>
            <person name="Yang J."/>
            <person name="Arevalo P."/>
            <person name="Brown J."/>
            <person name="Cutler M."/>
            <person name="Kelly L."/>
            <person name="Polz M.F."/>
        </authorList>
    </citation>
    <scope>NUCLEOTIDE SEQUENCE [LARGE SCALE GENOMIC DNA]</scope>
    <source>
        <strain evidence="2">10N.261.55.E11</strain>
    </source>
</reference>
<accession>A0A2N7FB72</accession>
<gene>
    <name evidence="1" type="ORF">BCU17_19660</name>
</gene>